<reference evidence="20" key="1">
    <citation type="submission" date="2025-08" db="UniProtKB">
        <authorList>
            <consortium name="Ensembl"/>
        </authorList>
    </citation>
    <scope>IDENTIFICATION</scope>
</reference>
<proteinExistence type="inferred from homology"/>
<dbReference type="Gene3D" id="2.30.30.380">
    <property type="entry name" value="Zn-finger domain of Sec23/24"/>
    <property type="match status" value="1"/>
</dbReference>
<dbReference type="SUPFAM" id="SSF54236">
    <property type="entry name" value="Ubiquitin-like"/>
    <property type="match status" value="1"/>
</dbReference>
<comment type="catalytic activity">
    <reaction evidence="1">
        <text>[E2 ubiquitin-conjugating enzyme]-S-ubiquitinyl-L-cysteine + [acceptor protein]-L-lysine = [E2 ubiquitin-conjugating enzyme]-L-cysteine + [acceptor protein]-N(6)-ubiquitinyl-L-lysine.</text>
        <dbReference type="EC" id="2.3.2.31"/>
    </reaction>
</comment>
<keyword evidence="6" id="KW-0597">Phosphoprotein</keyword>
<dbReference type="GO" id="GO:0008270">
    <property type="term" value="F:zinc ion binding"/>
    <property type="evidence" value="ECO:0007669"/>
    <property type="project" value="UniProtKB-KW"/>
</dbReference>
<dbReference type="SUPFAM" id="SSF57850">
    <property type="entry name" value="RING/U-box"/>
    <property type="match status" value="3"/>
</dbReference>
<dbReference type="PROSITE" id="PS01358">
    <property type="entry name" value="ZF_RANBP2_1"/>
    <property type="match status" value="1"/>
</dbReference>
<evidence type="ECO:0000313" key="20">
    <source>
        <dbReference type="Ensembl" id="ENSCPBP00000026555.1"/>
    </source>
</evidence>
<evidence type="ECO:0000256" key="6">
    <source>
        <dbReference type="ARBA" id="ARBA00022553"/>
    </source>
</evidence>
<dbReference type="EC" id="2.3.2.31" evidence="4"/>
<keyword evidence="9" id="KW-0677">Repeat</keyword>
<dbReference type="InterPro" id="IPR051628">
    <property type="entry name" value="LUBAC_E3_Ligases"/>
</dbReference>
<dbReference type="SUPFAM" id="SSF90209">
    <property type="entry name" value="Ran binding protein zinc finger-like"/>
    <property type="match status" value="1"/>
</dbReference>
<evidence type="ECO:0000256" key="15">
    <source>
        <dbReference type="SAM" id="MobiDB-lite"/>
    </source>
</evidence>
<dbReference type="Gene3D" id="1.20.120.1750">
    <property type="match status" value="1"/>
</dbReference>
<dbReference type="GO" id="GO:0043130">
    <property type="term" value="F:ubiquitin binding"/>
    <property type="evidence" value="ECO:0007669"/>
    <property type="project" value="TreeGrafter"/>
</dbReference>
<dbReference type="InterPro" id="IPR018957">
    <property type="entry name" value="Znf_C3HC4_RING-type"/>
</dbReference>
<dbReference type="Pfam" id="PF25393">
    <property type="entry name" value="LTM"/>
    <property type="match status" value="1"/>
</dbReference>
<feature type="domain" description="RING-type" evidence="19">
    <location>
        <begin position="409"/>
        <end position="637"/>
    </location>
</feature>
<dbReference type="GO" id="GO:0043161">
    <property type="term" value="P:proteasome-mediated ubiquitin-dependent protein catabolic process"/>
    <property type="evidence" value="ECO:0007669"/>
    <property type="project" value="TreeGrafter"/>
</dbReference>
<evidence type="ECO:0000259" key="19">
    <source>
        <dbReference type="PROSITE" id="PS51873"/>
    </source>
</evidence>
<dbReference type="GO" id="GO:0009893">
    <property type="term" value="P:positive regulation of metabolic process"/>
    <property type="evidence" value="ECO:0007669"/>
    <property type="project" value="UniProtKB-ARBA"/>
</dbReference>
<dbReference type="PANTHER" id="PTHR22770">
    <property type="entry name" value="UBIQUITIN CONJUGATING ENZYME 7 INTERACTING PROTEIN-RELATED"/>
    <property type="match status" value="1"/>
</dbReference>
<dbReference type="GO" id="GO:0043123">
    <property type="term" value="P:positive regulation of canonical NF-kappaB signal transduction"/>
    <property type="evidence" value="ECO:0007669"/>
    <property type="project" value="TreeGrafter"/>
</dbReference>
<dbReference type="AlphaFoldDB" id="A0A8C3I191"/>
<dbReference type="InterPro" id="IPR047557">
    <property type="entry name" value="Rcat_RBR_HOIL1"/>
</dbReference>
<keyword evidence="11" id="KW-0833">Ubl conjugation pathway</keyword>
<keyword evidence="14" id="KW-0175">Coiled coil</keyword>
<evidence type="ECO:0000256" key="4">
    <source>
        <dbReference type="ARBA" id="ARBA00012251"/>
    </source>
</evidence>
<keyword evidence="8" id="KW-0479">Metal-binding</keyword>
<dbReference type="GO" id="GO:0097039">
    <property type="term" value="P:protein linear polyubiquitination"/>
    <property type="evidence" value="ECO:0007669"/>
    <property type="project" value="TreeGrafter"/>
</dbReference>
<dbReference type="PROSITE" id="PS50053">
    <property type="entry name" value="UBIQUITIN_2"/>
    <property type="match status" value="1"/>
</dbReference>
<accession>A0A8C3I191</accession>
<dbReference type="FunFam" id="1.20.120.1750:FF:000012">
    <property type="entry name" value="ranBP-type and C3HC4-type zinc finger-containing protein 1 isoform X1"/>
    <property type="match status" value="1"/>
</dbReference>
<dbReference type="Proteomes" id="UP000694380">
    <property type="component" value="Unplaced"/>
</dbReference>
<dbReference type="OMA" id="CRICYVD"/>
<feature type="compositionally biased region" description="Polar residues" evidence="15">
    <location>
        <begin position="80"/>
        <end position="89"/>
    </location>
</feature>
<dbReference type="PROSITE" id="PS00518">
    <property type="entry name" value="ZF_RING_1"/>
    <property type="match status" value="1"/>
</dbReference>
<feature type="domain" description="Ubiquitin-like" evidence="16">
    <location>
        <begin position="155"/>
        <end position="220"/>
    </location>
</feature>
<feature type="coiled-coil region" evidence="14">
    <location>
        <begin position="371"/>
        <end position="402"/>
    </location>
</feature>
<dbReference type="InterPro" id="IPR036443">
    <property type="entry name" value="Znf_RanBP2_sf"/>
</dbReference>
<dbReference type="InterPro" id="IPR044066">
    <property type="entry name" value="TRIAD_supradom"/>
</dbReference>
<dbReference type="FunFam" id="3.10.20.90:FF:000130">
    <property type="entry name" value="SHANK-associated RH domain interactor"/>
    <property type="match status" value="1"/>
</dbReference>
<protein>
    <recommendedName>
        <fullName evidence="5">RanBP-type and C3HC4-type zinc finger-containing protein 1</fullName>
        <ecNumber evidence="4">2.3.2.31</ecNumber>
    </recommendedName>
</protein>
<dbReference type="Pfam" id="PF00097">
    <property type="entry name" value="zf-C3HC4"/>
    <property type="match status" value="1"/>
</dbReference>
<dbReference type="SMART" id="SM00547">
    <property type="entry name" value="ZnF_RBZ"/>
    <property type="match status" value="1"/>
</dbReference>
<evidence type="ECO:0000256" key="3">
    <source>
        <dbReference type="ARBA" id="ARBA00008278"/>
    </source>
</evidence>
<dbReference type="GeneTree" id="ENSGT00940000161574"/>
<evidence type="ECO:0000256" key="8">
    <source>
        <dbReference type="ARBA" id="ARBA00022723"/>
    </source>
</evidence>
<keyword evidence="10 13" id="KW-0863">Zinc-finger</keyword>
<dbReference type="PANTHER" id="PTHR22770:SF45">
    <property type="entry name" value="RANBP-TYPE AND C3HC4-TYPE ZINC FINGER-CONTAINING PROTEIN 1"/>
    <property type="match status" value="1"/>
</dbReference>
<evidence type="ECO:0000256" key="12">
    <source>
        <dbReference type="ARBA" id="ARBA00022833"/>
    </source>
</evidence>
<dbReference type="CDD" id="cd20345">
    <property type="entry name" value="BRcat_RBR_HOIL1"/>
    <property type="match status" value="1"/>
</dbReference>
<dbReference type="CDD" id="cd16633">
    <property type="entry name" value="mRING-HC-C3HC3D_RBR_HOIL1"/>
    <property type="match status" value="1"/>
</dbReference>
<dbReference type="InterPro" id="IPR057468">
    <property type="entry name" value="HOIL-1/Sharpin_LTM"/>
</dbReference>
<feature type="region of interest" description="Disordered" evidence="15">
    <location>
        <begin position="79"/>
        <end position="99"/>
    </location>
</feature>
<dbReference type="InterPro" id="IPR029071">
    <property type="entry name" value="Ubiquitin-like_domsf"/>
</dbReference>
<reference evidence="20" key="2">
    <citation type="submission" date="2025-09" db="UniProtKB">
        <authorList>
            <consortium name="Ensembl"/>
        </authorList>
    </citation>
    <scope>IDENTIFICATION</scope>
</reference>
<evidence type="ECO:0000256" key="11">
    <source>
        <dbReference type="ARBA" id="ARBA00022786"/>
    </source>
</evidence>
<dbReference type="CDD" id="cd01799">
    <property type="entry name" value="Ubl_HOIL1"/>
    <property type="match status" value="1"/>
</dbReference>
<comment type="pathway">
    <text evidence="2">Protein modification; protein ubiquitination.</text>
</comment>
<evidence type="ECO:0000256" key="2">
    <source>
        <dbReference type="ARBA" id="ARBA00004906"/>
    </source>
</evidence>
<keyword evidence="21" id="KW-1185">Reference proteome</keyword>
<dbReference type="PROSITE" id="PS50089">
    <property type="entry name" value="ZF_RING_2"/>
    <property type="match status" value="1"/>
</dbReference>
<evidence type="ECO:0000313" key="21">
    <source>
        <dbReference type="Proteomes" id="UP000694380"/>
    </source>
</evidence>
<dbReference type="FunFam" id="3.30.40.10:FF:000137">
    <property type="entry name" value="RanBP-type and C3HC4-type zinc finger-containing protein 1"/>
    <property type="match status" value="1"/>
</dbReference>
<evidence type="ECO:0000259" key="18">
    <source>
        <dbReference type="PROSITE" id="PS50199"/>
    </source>
</evidence>
<dbReference type="InterPro" id="IPR017907">
    <property type="entry name" value="Znf_RING_CS"/>
</dbReference>
<dbReference type="PROSITE" id="PS51873">
    <property type="entry name" value="TRIAD"/>
    <property type="match status" value="1"/>
</dbReference>
<dbReference type="FunFam" id="2.30.30.380:FF:000007">
    <property type="entry name" value="RanBP-type and C3HC4-type zinc finger-containing protein 1"/>
    <property type="match status" value="1"/>
</dbReference>
<name>A0A8C3I191_CHRPI</name>
<evidence type="ECO:0000259" key="16">
    <source>
        <dbReference type="PROSITE" id="PS50053"/>
    </source>
</evidence>
<evidence type="ECO:0000256" key="5">
    <source>
        <dbReference type="ARBA" id="ARBA00017887"/>
    </source>
</evidence>
<evidence type="ECO:0000256" key="10">
    <source>
        <dbReference type="ARBA" id="ARBA00022771"/>
    </source>
</evidence>
<dbReference type="GO" id="GO:0071797">
    <property type="term" value="C:LUBAC complex"/>
    <property type="evidence" value="ECO:0007669"/>
    <property type="project" value="TreeGrafter"/>
</dbReference>
<dbReference type="Ensembl" id="ENSCPBT00000031290.1">
    <property type="protein sequence ID" value="ENSCPBP00000026555.1"/>
    <property type="gene ID" value="ENSCPBG00000018866.1"/>
</dbReference>
<feature type="domain" description="RING-type" evidence="17">
    <location>
        <begin position="413"/>
        <end position="455"/>
    </location>
</feature>
<evidence type="ECO:0000256" key="1">
    <source>
        <dbReference type="ARBA" id="ARBA00001798"/>
    </source>
</evidence>
<dbReference type="InterPro" id="IPR001841">
    <property type="entry name" value="Znf_RING"/>
</dbReference>
<dbReference type="InterPro" id="IPR031912">
    <property type="entry name" value="Sharpin_PH"/>
</dbReference>
<dbReference type="InterPro" id="IPR000626">
    <property type="entry name" value="Ubiquitin-like_dom"/>
</dbReference>
<evidence type="ECO:0000256" key="14">
    <source>
        <dbReference type="SAM" id="Coils"/>
    </source>
</evidence>
<keyword evidence="7" id="KW-0808">Transferase</keyword>
<dbReference type="Gene3D" id="2.30.29.30">
    <property type="entry name" value="Pleckstrin-homology domain (PH domain)/Phosphotyrosine-binding domain (PTB)"/>
    <property type="match status" value="1"/>
</dbReference>
<dbReference type="PROSITE" id="PS50199">
    <property type="entry name" value="ZF_RANBP2_2"/>
    <property type="match status" value="1"/>
</dbReference>
<evidence type="ECO:0000256" key="13">
    <source>
        <dbReference type="PROSITE-ProRule" id="PRU00322"/>
    </source>
</evidence>
<evidence type="ECO:0000256" key="7">
    <source>
        <dbReference type="ARBA" id="ARBA00022679"/>
    </source>
</evidence>
<dbReference type="Gene3D" id="3.30.40.10">
    <property type="entry name" value="Zinc/RING finger domain, C3HC4 (zinc finger)"/>
    <property type="match status" value="1"/>
</dbReference>
<dbReference type="InterPro" id="IPR011993">
    <property type="entry name" value="PH-like_dom_sf"/>
</dbReference>
<evidence type="ECO:0000259" key="17">
    <source>
        <dbReference type="PROSITE" id="PS50089"/>
    </source>
</evidence>
<dbReference type="Gene3D" id="3.10.20.90">
    <property type="entry name" value="Phosphatidylinositol 3-kinase Catalytic Subunit, Chain A, domain 1"/>
    <property type="match status" value="1"/>
</dbReference>
<evidence type="ECO:0000256" key="9">
    <source>
        <dbReference type="ARBA" id="ARBA00022737"/>
    </source>
</evidence>
<dbReference type="InterPro" id="IPR001876">
    <property type="entry name" value="Znf_RanBP2"/>
</dbReference>
<comment type="similarity">
    <text evidence="3">Belongs to the RBR family.</text>
</comment>
<keyword evidence="12" id="KW-0862">Zinc</keyword>
<dbReference type="Pfam" id="PF16764">
    <property type="entry name" value="Sharpin_PH"/>
    <property type="match status" value="1"/>
</dbReference>
<dbReference type="InterPro" id="IPR013083">
    <property type="entry name" value="Znf_RING/FYVE/PHD"/>
</dbReference>
<dbReference type="GO" id="GO:0061630">
    <property type="term" value="F:ubiquitin protein ligase activity"/>
    <property type="evidence" value="ECO:0007669"/>
    <property type="project" value="UniProtKB-EC"/>
</dbReference>
<organism evidence="20 21">
    <name type="scientific">Chrysemys picta bellii</name>
    <name type="common">Western painted turtle</name>
    <name type="synonym">Emys bellii</name>
    <dbReference type="NCBI Taxonomy" id="8478"/>
    <lineage>
        <taxon>Eukaryota</taxon>
        <taxon>Metazoa</taxon>
        <taxon>Chordata</taxon>
        <taxon>Craniata</taxon>
        <taxon>Vertebrata</taxon>
        <taxon>Euteleostomi</taxon>
        <taxon>Archelosauria</taxon>
        <taxon>Testudinata</taxon>
        <taxon>Testudines</taxon>
        <taxon>Cryptodira</taxon>
        <taxon>Durocryptodira</taxon>
        <taxon>Testudinoidea</taxon>
        <taxon>Emydidae</taxon>
        <taxon>Chrysemys</taxon>
    </lineage>
</organism>
<dbReference type="CDD" id="cd20358">
    <property type="entry name" value="Rcat_RBR_HOIL1"/>
    <property type="match status" value="1"/>
</dbReference>
<dbReference type="InterPro" id="IPR047558">
    <property type="entry name" value="BRcat_RBR_HOIL1"/>
</dbReference>
<dbReference type="UniPathway" id="UPA00143"/>
<sequence length="641" mass="71496">MPWGGLMTLSLVCPQSIAEYNLKDISYTVKNASCHELTVLSSSDDPLVFHFEDEREAQKWWTVVSSSLREVQKAAESPSVLMSQPSASGNALPAPPSDVSQSLELANKEELALRLARAIESGDEQAASQCAMALARQQASLRILLKESSYPANEIRMKVGVEDATCSANITIKVHAHMTIGTLRQQVFQDYGFHPSVQRWIIGQCLCVDDRTIGSYGIRKDGDTAFLYLLSAKRANLSEQRCEEDQVLVMLPPAPSLPDSSGTDEKRKYSTLPNMAPKKAWVADNSGKMNIGEISHHLGMLQLTNPLPSQSKAHPAAAAPPSPVQAGWSCAKCTFINKPTRPGCEMCSTDRPAEYTVPGSYRPDETELWRMQQEEKGILQYQQALEDERLQNFQQLLQLEEEALVPSQEAMECRICYLPMAPGDGVLLRECLHNFCRDCLRQVISYSQELQVSCPFRDDTYACSSKLQEREVRALVSAEEYKRFLERGLVAAERRTQNSYHCKTPDCKGWCIYEDTVNEFRCPICQGLNCLLCKVIHEGKDCRQYQADLQLQAHNDTAAQQTSDMLQTLVQTGEAMHCPACQIIVQKKDGCDWIRCTVCQTEICWVTKGPRWGPAGPGDTSGGCRCNVNGQRCHPHCQNCH</sequence>
<feature type="domain" description="RanBP2-type" evidence="18">
    <location>
        <begin position="324"/>
        <end position="353"/>
    </location>
</feature>
<dbReference type="InterPro" id="IPR047559">
    <property type="entry name" value="HOIL1_RBR_mRING-HC-C3HC3D"/>
</dbReference>